<keyword evidence="2 5" id="KW-0812">Transmembrane</keyword>
<reference evidence="8" key="1">
    <citation type="submission" date="2020-06" db="EMBL/GenBank/DDBJ databases">
        <title>Legume-microbial interactions unlock mineral nutrients during tropical forest succession.</title>
        <authorList>
            <person name="Epihov D.Z."/>
        </authorList>
    </citation>
    <scope>NUCLEOTIDE SEQUENCE [LARGE SCALE GENOMIC DNA]</scope>
    <source>
        <strain evidence="8">Pan2503</strain>
    </source>
</reference>
<organism evidence="8 9">
    <name type="scientific">Candidatus Acidiferrum panamense</name>
    <dbReference type="NCBI Taxonomy" id="2741543"/>
    <lineage>
        <taxon>Bacteria</taxon>
        <taxon>Pseudomonadati</taxon>
        <taxon>Acidobacteriota</taxon>
        <taxon>Terriglobia</taxon>
        <taxon>Candidatus Acidiferrales</taxon>
        <taxon>Candidatus Acidiferrum</taxon>
    </lineage>
</organism>
<evidence type="ECO:0000256" key="3">
    <source>
        <dbReference type="ARBA" id="ARBA00022989"/>
    </source>
</evidence>
<dbReference type="GO" id="GO:0005886">
    <property type="term" value="C:plasma membrane"/>
    <property type="evidence" value="ECO:0007669"/>
    <property type="project" value="UniProtKB-SubCell"/>
</dbReference>
<dbReference type="InterPro" id="IPR013833">
    <property type="entry name" value="Cyt_c_oxidase_su3_a-hlx"/>
</dbReference>
<dbReference type="SUPFAM" id="SSF81452">
    <property type="entry name" value="Cytochrome c oxidase subunit III-like"/>
    <property type="match status" value="1"/>
</dbReference>
<evidence type="ECO:0000256" key="4">
    <source>
        <dbReference type="ARBA" id="ARBA00023136"/>
    </source>
</evidence>
<dbReference type="Pfam" id="PF00510">
    <property type="entry name" value="COX3"/>
    <property type="match status" value="1"/>
</dbReference>
<evidence type="ECO:0000256" key="2">
    <source>
        <dbReference type="ARBA" id="ARBA00022692"/>
    </source>
</evidence>
<dbReference type="GO" id="GO:0022904">
    <property type="term" value="P:respiratory electron transport chain"/>
    <property type="evidence" value="ECO:0007669"/>
    <property type="project" value="InterPro"/>
</dbReference>
<evidence type="ECO:0000256" key="6">
    <source>
        <dbReference type="SAM" id="Phobius"/>
    </source>
</evidence>
<keyword evidence="9" id="KW-1185">Reference proteome</keyword>
<feature type="non-terminal residue" evidence="8">
    <location>
        <position position="1"/>
    </location>
</feature>
<name>A0A7V8NVE6_9BACT</name>
<feature type="transmembrane region" description="Helical" evidence="6">
    <location>
        <begin position="66"/>
        <end position="85"/>
    </location>
</feature>
<feature type="domain" description="Heme-copper oxidase subunit III family profile" evidence="7">
    <location>
        <begin position="1"/>
        <end position="86"/>
    </location>
</feature>
<dbReference type="Proteomes" id="UP000567293">
    <property type="component" value="Unassembled WGS sequence"/>
</dbReference>
<evidence type="ECO:0000313" key="9">
    <source>
        <dbReference type="Proteomes" id="UP000567293"/>
    </source>
</evidence>
<evidence type="ECO:0000259" key="7">
    <source>
        <dbReference type="PROSITE" id="PS50253"/>
    </source>
</evidence>
<keyword evidence="3 6" id="KW-1133">Transmembrane helix</keyword>
<evidence type="ECO:0000256" key="5">
    <source>
        <dbReference type="RuleBase" id="RU003376"/>
    </source>
</evidence>
<dbReference type="InterPro" id="IPR035973">
    <property type="entry name" value="Cyt_c_oxidase_su3-like_sf"/>
</dbReference>
<evidence type="ECO:0000256" key="1">
    <source>
        <dbReference type="ARBA" id="ARBA00004141"/>
    </source>
</evidence>
<keyword evidence="4 6" id="KW-0472">Membrane</keyword>
<evidence type="ECO:0000313" key="8">
    <source>
        <dbReference type="EMBL" id="MBA0088235.1"/>
    </source>
</evidence>
<feature type="transmembrane region" description="Helical" evidence="6">
    <location>
        <begin position="21"/>
        <end position="46"/>
    </location>
</feature>
<dbReference type="AlphaFoldDB" id="A0A7V8NVE6"/>
<dbReference type="InterPro" id="IPR000298">
    <property type="entry name" value="Cyt_c_oxidase-like_su3"/>
</dbReference>
<proteinExistence type="inferred from homology"/>
<dbReference type="PROSITE" id="PS50253">
    <property type="entry name" value="COX3"/>
    <property type="match status" value="1"/>
</dbReference>
<comment type="subcellular location">
    <subcellularLocation>
        <location evidence="5">Cell membrane</location>
        <topology evidence="5">Multi-pass membrane protein</topology>
    </subcellularLocation>
    <subcellularLocation>
        <location evidence="1">Membrane</location>
        <topology evidence="1">Multi-pass membrane protein</topology>
    </subcellularLocation>
</comment>
<dbReference type="EMBL" id="JACDQQ010002401">
    <property type="protein sequence ID" value="MBA0088235.1"/>
    <property type="molecule type" value="Genomic_DNA"/>
</dbReference>
<comment type="caution">
    <text evidence="8">The sequence shown here is derived from an EMBL/GenBank/DDBJ whole genome shotgun (WGS) entry which is preliminary data.</text>
</comment>
<dbReference type="GO" id="GO:0004129">
    <property type="term" value="F:cytochrome-c oxidase activity"/>
    <property type="evidence" value="ECO:0007669"/>
    <property type="project" value="InterPro"/>
</dbReference>
<comment type="similarity">
    <text evidence="5">Belongs to the cytochrome c oxidase subunit 3 family.</text>
</comment>
<gene>
    <name evidence="8" type="ORF">HRJ53_24890</name>
</gene>
<dbReference type="Gene3D" id="1.20.120.80">
    <property type="entry name" value="Cytochrome c oxidase, subunit III, four-helix bundle"/>
    <property type="match status" value="1"/>
</dbReference>
<sequence length="86" mass="9574">WMAWKRLGASGFYVATTPSSSFVYLLTGAHAVHLMGGVVALLVAGLFALLRRPVTTRSIVVDVAGWYWHFMAALWVYILCLLEFAR</sequence>
<accession>A0A7V8NVE6</accession>
<protein>
    <submittedName>
        <fullName evidence="8">Cytochrome c oxidase subunit 3</fullName>
    </submittedName>
</protein>